<evidence type="ECO:0000313" key="3">
    <source>
        <dbReference type="Proteomes" id="UP001303046"/>
    </source>
</evidence>
<gene>
    <name evidence="2" type="primary">Necator_chrV.g17936</name>
    <name evidence="2" type="ORF">RB195_013146</name>
</gene>
<comment type="caution">
    <text evidence="2">The sequence shown here is derived from an EMBL/GenBank/DDBJ whole genome shotgun (WGS) entry which is preliminary data.</text>
</comment>
<accession>A0ABR1DVP0</accession>
<evidence type="ECO:0008006" key="4">
    <source>
        <dbReference type="Google" id="ProtNLM"/>
    </source>
</evidence>
<evidence type="ECO:0000256" key="1">
    <source>
        <dbReference type="SAM" id="Phobius"/>
    </source>
</evidence>
<sequence>MDNGANKRIKMLYFSLKHKYKYGGWGRVLGSATIVVSELCSVRLRRLLDSKQRGEASDWDSDETIANCSDKKSYMTTVIGYVRSLVFFLLIGLSLALPLLWLDVEGGDDQQYQQWRGIGPLTMVKRNIAIGRGDGLRPGK</sequence>
<keyword evidence="1" id="KW-0472">Membrane</keyword>
<dbReference type="Proteomes" id="UP001303046">
    <property type="component" value="Unassembled WGS sequence"/>
</dbReference>
<keyword evidence="3" id="KW-1185">Reference proteome</keyword>
<name>A0ABR1DVP0_NECAM</name>
<reference evidence="2 3" key="1">
    <citation type="submission" date="2023-08" db="EMBL/GenBank/DDBJ databases">
        <title>A Necator americanus chromosomal reference genome.</title>
        <authorList>
            <person name="Ilik V."/>
            <person name="Petrzelkova K.J."/>
            <person name="Pardy F."/>
            <person name="Fuh T."/>
            <person name="Niatou-Singa F.S."/>
            <person name="Gouil Q."/>
            <person name="Baker L."/>
            <person name="Ritchie M.E."/>
            <person name="Jex A.R."/>
            <person name="Gazzola D."/>
            <person name="Li H."/>
            <person name="Toshio Fujiwara R."/>
            <person name="Zhan B."/>
            <person name="Aroian R.V."/>
            <person name="Pafco B."/>
            <person name="Schwarz E.M."/>
        </authorList>
    </citation>
    <scope>NUCLEOTIDE SEQUENCE [LARGE SCALE GENOMIC DNA]</scope>
    <source>
        <strain evidence="2 3">Aroian</strain>
        <tissue evidence="2">Whole animal</tissue>
    </source>
</reference>
<proteinExistence type="predicted"/>
<keyword evidence="1" id="KW-0812">Transmembrane</keyword>
<organism evidence="2 3">
    <name type="scientific">Necator americanus</name>
    <name type="common">Human hookworm</name>
    <dbReference type="NCBI Taxonomy" id="51031"/>
    <lineage>
        <taxon>Eukaryota</taxon>
        <taxon>Metazoa</taxon>
        <taxon>Ecdysozoa</taxon>
        <taxon>Nematoda</taxon>
        <taxon>Chromadorea</taxon>
        <taxon>Rhabditida</taxon>
        <taxon>Rhabditina</taxon>
        <taxon>Rhabditomorpha</taxon>
        <taxon>Strongyloidea</taxon>
        <taxon>Ancylostomatidae</taxon>
        <taxon>Bunostominae</taxon>
        <taxon>Necator</taxon>
    </lineage>
</organism>
<protein>
    <recommendedName>
        <fullName evidence="4">Frizzled/Smoothened transmembrane domain-containing protein</fullName>
    </recommendedName>
</protein>
<evidence type="ECO:0000313" key="2">
    <source>
        <dbReference type="EMBL" id="KAK6753976.1"/>
    </source>
</evidence>
<dbReference type="EMBL" id="JAVFWL010000005">
    <property type="protein sequence ID" value="KAK6753976.1"/>
    <property type="molecule type" value="Genomic_DNA"/>
</dbReference>
<keyword evidence="1" id="KW-1133">Transmembrane helix</keyword>
<feature type="transmembrane region" description="Helical" evidence="1">
    <location>
        <begin position="81"/>
        <end position="102"/>
    </location>
</feature>